<dbReference type="PROSITE" id="PS51857">
    <property type="entry name" value="CSD_2"/>
    <property type="match status" value="1"/>
</dbReference>
<dbReference type="InterPro" id="IPR011129">
    <property type="entry name" value="CSD"/>
</dbReference>
<comment type="subcellular location">
    <subcellularLocation>
        <location evidence="1">Cytoplasm</location>
    </subcellularLocation>
</comment>
<dbReference type="STRING" id="1619048.UU49_C0005G0027"/>
<reference evidence="3 4" key="1">
    <citation type="journal article" date="2015" name="Nature">
        <title>rRNA introns, odd ribosomes, and small enigmatic genomes across a large radiation of phyla.</title>
        <authorList>
            <person name="Brown C.T."/>
            <person name="Hug L.A."/>
            <person name="Thomas B.C."/>
            <person name="Sharon I."/>
            <person name="Castelle C.J."/>
            <person name="Singh A."/>
            <person name="Wilkins M.J."/>
            <person name="Williams K.H."/>
            <person name="Banfield J.F."/>
        </authorList>
    </citation>
    <scope>NUCLEOTIDE SEQUENCE [LARGE SCALE GENOMIC DNA]</scope>
</reference>
<dbReference type="InterPro" id="IPR012340">
    <property type="entry name" value="NA-bd_OB-fold"/>
</dbReference>
<proteinExistence type="predicted"/>
<dbReference type="PROSITE" id="PS00352">
    <property type="entry name" value="CSD_1"/>
    <property type="match status" value="1"/>
</dbReference>
<gene>
    <name evidence="3" type="ORF">UU49_C0005G0027</name>
</gene>
<dbReference type="SMART" id="SM00357">
    <property type="entry name" value="CSP"/>
    <property type="match status" value="1"/>
</dbReference>
<dbReference type="CDD" id="cd04458">
    <property type="entry name" value="CSP_CDS"/>
    <property type="match status" value="1"/>
</dbReference>
<evidence type="ECO:0000259" key="2">
    <source>
        <dbReference type="PROSITE" id="PS51857"/>
    </source>
</evidence>
<dbReference type="InterPro" id="IPR019844">
    <property type="entry name" value="CSD_CS"/>
</dbReference>
<dbReference type="Gene3D" id="2.40.50.140">
    <property type="entry name" value="Nucleic acid-binding proteins"/>
    <property type="match status" value="1"/>
</dbReference>
<dbReference type="GO" id="GO:0003677">
    <property type="term" value="F:DNA binding"/>
    <property type="evidence" value="ECO:0007669"/>
    <property type="project" value="UniProtKB-KW"/>
</dbReference>
<dbReference type="InterPro" id="IPR002059">
    <property type="entry name" value="CSP_DNA-bd"/>
</dbReference>
<dbReference type="PANTHER" id="PTHR46565">
    <property type="entry name" value="COLD SHOCK DOMAIN PROTEIN 2"/>
    <property type="match status" value="1"/>
</dbReference>
<dbReference type="PANTHER" id="PTHR46565:SF20">
    <property type="entry name" value="COLD SHOCK DOMAIN-CONTAINING PROTEIN 4"/>
    <property type="match status" value="1"/>
</dbReference>
<name>A0A0G0VF81_9BACT</name>
<protein>
    <submittedName>
        <fullName evidence="3">Cold-shock DNA-binding domain protein</fullName>
    </submittedName>
</protein>
<dbReference type="Proteomes" id="UP000034108">
    <property type="component" value="Unassembled WGS sequence"/>
</dbReference>
<accession>A0A0G0VF81</accession>
<dbReference type="GO" id="GO:0005737">
    <property type="term" value="C:cytoplasm"/>
    <property type="evidence" value="ECO:0007669"/>
    <property type="project" value="UniProtKB-SubCell"/>
</dbReference>
<organism evidence="3 4">
    <name type="scientific">Candidatus Magasanikbacteria bacterium GW2011_GWC2_41_17</name>
    <dbReference type="NCBI Taxonomy" id="1619048"/>
    <lineage>
        <taxon>Bacteria</taxon>
        <taxon>Candidatus Magasanikiibacteriota</taxon>
    </lineage>
</organism>
<evidence type="ECO:0000313" key="3">
    <source>
        <dbReference type="EMBL" id="KKR99569.1"/>
    </source>
</evidence>
<evidence type="ECO:0000256" key="1">
    <source>
        <dbReference type="RuleBase" id="RU000408"/>
    </source>
</evidence>
<feature type="domain" description="CSD" evidence="2">
    <location>
        <begin position="16"/>
        <end position="81"/>
    </location>
</feature>
<evidence type="ECO:0000313" key="4">
    <source>
        <dbReference type="Proteomes" id="UP000034108"/>
    </source>
</evidence>
<comment type="caution">
    <text evidence="3">The sequence shown here is derived from an EMBL/GenBank/DDBJ whole genome shotgun (WGS) entry which is preliminary data.</text>
</comment>
<dbReference type="Pfam" id="PF00313">
    <property type="entry name" value="CSD"/>
    <property type="match status" value="1"/>
</dbReference>
<dbReference type="EMBL" id="LCAV01000005">
    <property type="protein sequence ID" value="KKR99569.1"/>
    <property type="molecule type" value="Genomic_DNA"/>
</dbReference>
<dbReference type="SUPFAM" id="SSF50249">
    <property type="entry name" value="Nucleic acid-binding proteins"/>
    <property type="match status" value="1"/>
</dbReference>
<sequence>MVGFLKQDRNFIFITNMKGTIKTIIAEKHFGFITPDGGVKDLFFHETGLVGIQFSELKSGDAVNFDEEQSEKGPRAINVTRA</sequence>
<dbReference type="PRINTS" id="PR00050">
    <property type="entry name" value="COLDSHOCK"/>
</dbReference>
<dbReference type="AlphaFoldDB" id="A0A0G0VF81"/>
<keyword evidence="3" id="KW-0238">DNA-binding</keyword>